<sequence>MTHFFNVKWNEMSTKLNEIKNYVQPFIIPVNTLRKYKTSINRLRIGYTHLTYSHLMKNKDPSICSCCGVSFTVKHVLTECRIYDRERERFQISDHLVEVLNPEPINVFKLIRFLSQTNLLNKL</sequence>
<gene>
    <name evidence="1" type="ORF">CINCED_3A006571</name>
</gene>
<evidence type="ECO:0000313" key="2">
    <source>
        <dbReference type="Proteomes" id="UP000325440"/>
    </source>
</evidence>
<keyword evidence="2" id="KW-1185">Reference proteome</keyword>
<organism evidence="1 2">
    <name type="scientific">Cinara cedri</name>
    <dbReference type="NCBI Taxonomy" id="506608"/>
    <lineage>
        <taxon>Eukaryota</taxon>
        <taxon>Metazoa</taxon>
        <taxon>Ecdysozoa</taxon>
        <taxon>Arthropoda</taxon>
        <taxon>Hexapoda</taxon>
        <taxon>Insecta</taxon>
        <taxon>Pterygota</taxon>
        <taxon>Neoptera</taxon>
        <taxon>Paraneoptera</taxon>
        <taxon>Hemiptera</taxon>
        <taxon>Sternorrhyncha</taxon>
        <taxon>Aphidomorpha</taxon>
        <taxon>Aphidoidea</taxon>
        <taxon>Aphididae</taxon>
        <taxon>Lachninae</taxon>
        <taxon>Cinara</taxon>
    </lineage>
</organism>
<evidence type="ECO:0008006" key="3">
    <source>
        <dbReference type="Google" id="ProtNLM"/>
    </source>
</evidence>
<reference evidence="1 2" key="1">
    <citation type="submission" date="2019-08" db="EMBL/GenBank/DDBJ databases">
        <authorList>
            <person name="Alioto T."/>
            <person name="Alioto T."/>
            <person name="Gomez Garrido J."/>
        </authorList>
    </citation>
    <scope>NUCLEOTIDE SEQUENCE [LARGE SCALE GENOMIC DNA]</scope>
</reference>
<dbReference type="EMBL" id="CABPRJ010001894">
    <property type="protein sequence ID" value="VVC39172.1"/>
    <property type="molecule type" value="Genomic_DNA"/>
</dbReference>
<dbReference type="OrthoDB" id="6621833at2759"/>
<proteinExistence type="predicted"/>
<accession>A0A5E4N9U4</accession>
<dbReference type="Proteomes" id="UP000325440">
    <property type="component" value="Unassembled WGS sequence"/>
</dbReference>
<protein>
    <recommendedName>
        <fullName evidence="3">Reverse transcriptase zinc-binding domain</fullName>
    </recommendedName>
</protein>
<dbReference type="AlphaFoldDB" id="A0A5E4N9U4"/>
<name>A0A5E4N9U4_9HEMI</name>
<evidence type="ECO:0000313" key="1">
    <source>
        <dbReference type="EMBL" id="VVC39172.1"/>
    </source>
</evidence>